<feature type="compositionally biased region" description="Basic and acidic residues" evidence="2">
    <location>
        <begin position="1135"/>
        <end position="1153"/>
    </location>
</feature>
<keyword evidence="1" id="KW-0245">EGF-like domain</keyword>
<feature type="compositionally biased region" description="Polar residues" evidence="2">
    <location>
        <begin position="100"/>
        <end position="114"/>
    </location>
</feature>
<feature type="region of interest" description="Disordered" evidence="2">
    <location>
        <begin position="386"/>
        <end position="597"/>
    </location>
</feature>
<feature type="compositionally biased region" description="Polar residues" evidence="2">
    <location>
        <begin position="437"/>
        <end position="447"/>
    </location>
</feature>
<evidence type="ECO:0000313" key="6">
    <source>
        <dbReference type="Ensembl" id="ENSXETP00000111368"/>
    </source>
</evidence>
<accession>A0A803JTM7</accession>
<feature type="signal peptide" evidence="4">
    <location>
        <begin position="1"/>
        <end position="16"/>
    </location>
</feature>
<feature type="compositionally biased region" description="Polar residues" evidence="2">
    <location>
        <begin position="387"/>
        <end position="417"/>
    </location>
</feature>
<comment type="caution">
    <text evidence="1">Lacks conserved residue(s) required for the propagation of feature annotation.</text>
</comment>
<evidence type="ECO:0000256" key="2">
    <source>
        <dbReference type="SAM" id="MobiDB-lite"/>
    </source>
</evidence>
<feature type="region of interest" description="Disordered" evidence="2">
    <location>
        <begin position="1254"/>
        <end position="1281"/>
    </location>
</feature>
<dbReference type="InterPro" id="IPR000742">
    <property type="entry name" value="EGF"/>
</dbReference>
<feature type="domain" description="EGF-like" evidence="5">
    <location>
        <begin position="1453"/>
        <end position="1493"/>
    </location>
</feature>
<feature type="compositionally biased region" description="Basic and acidic residues" evidence="2">
    <location>
        <begin position="1618"/>
        <end position="1629"/>
    </location>
</feature>
<dbReference type="PROSITE" id="PS50026">
    <property type="entry name" value="EGF_3"/>
    <property type="match status" value="1"/>
</dbReference>
<feature type="compositionally biased region" description="Polar residues" evidence="2">
    <location>
        <begin position="515"/>
        <end position="526"/>
    </location>
</feature>
<keyword evidence="3" id="KW-1133">Transmembrane helix</keyword>
<keyword evidence="3" id="KW-0812">Transmembrane</keyword>
<feature type="compositionally biased region" description="Polar residues" evidence="2">
    <location>
        <begin position="461"/>
        <end position="482"/>
    </location>
</feature>
<feature type="region of interest" description="Disordered" evidence="2">
    <location>
        <begin position="188"/>
        <end position="242"/>
    </location>
</feature>
<feature type="compositionally biased region" description="Polar residues" evidence="2">
    <location>
        <begin position="1173"/>
        <end position="1225"/>
    </location>
</feature>
<feature type="region of interest" description="Disordered" evidence="2">
    <location>
        <begin position="875"/>
        <end position="896"/>
    </location>
</feature>
<dbReference type="Ensembl" id="ENSXETT00000122086">
    <property type="protein sequence ID" value="ENSXETP00000111368"/>
    <property type="gene ID" value="ENSXETG00000039275"/>
</dbReference>
<reference evidence="6" key="2">
    <citation type="submission" date="2021-03" db="UniProtKB">
        <authorList>
            <consortium name="Ensembl"/>
        </authorList>
    </citation>
    <scope>IDENTIFICATION</scope>
</reference>
<sequence length="1629" mass="179150">MIRFLLLLLLLPGAEPKTNKTDDLESSKESSPMVEDRVPVTTQTTVESPPPTFRQHKIKEPAPQILPSMDAKLSSLLEKSLLTAPAKVHSVHGERRAVYTSKQNGSPLQTTSMPHTGHSHSTKRPVVSRNGNARELALKKLKSKKAPSPRAMDIKMPTEPGLAETEGLGQALLHEVNVTVQGVGHMHSTVATGSPELSTRAREHQVTPGRTSMTRPLKHGFSESPTENRKIVSVGSPTKPHHSRLLKNKSIIDLPSDLSLRTLAYRNTSSFHVQLPNVVHSSSNVTFPAILPEKETGPSSHIASERLRTSTADAAKAVKSVLGEQRIINSTEKMTLTSQGDRNNDISRPLLFKMLDAHVTGETRAARAEGDSKVILKGHEMDLLKNVPNQSRKSNFSSTAIPVQPDSTTQKLPQMTSARPEADFETQTLHIEKDSSNKALGQVQSDTKPGLGSPIKLRRPGNTSIQIETQTKAGSPVLTTGSPRKGHTHSPAHLSLTSHGKPKQRPQKESENYKTTKPNTSAQPATRQHDASKQLHLGQGPKAQTDPNIKTDKHGPSVTSTEAHKRVHEHSPTTKTGIMLSSMFPPGLHKTTTQTPPVPTTAALLGTHWFGIPMQTEARKINLTQSGIGLINSNTTPHMQGTLSTREHLIQSSMEAKITGNHSVVTERLPEFSTQTFPELAKYSIAGQATDRIPQLVSHTKPVGSGWFTPTISASSELSASSEPELSSVRQPELTTKSHLELSSDGLPELFSKRQLEPSTSRQPEPSTSRQPELFTYSPPEPTTKTQPEISQWSQQGLSTKGQLELTTESQAALSTYSHLEQSKESQSSLSNKSHLELSTESELKITTLNQRERSTHNHFMPFLETQPELFTVSQTEVSTNNQTELSTHKELETSTKSYPDITVKSQLEESENRRTPLNQTAISTNSHVVLYTVELSTRSQLDVTTDTELSTISQTVISTEIQPEHSTDNIPELVTQKHPGSSLPWYWDKSTKSQLALSTQSHQDLTTARNQHELSTQSLPRLYAYNQTESATENHPATTIALQTPPETDLSTEIQPQSATLGRTEQNVETAPSQGTEPYSFTWIYPQLSTFKKSGSLPELATQTASGQTHKTTQSKAQLLTETRPGITTQTQGETHEPTHTTEPTNHNEKIHSTLTHKSRITSTHHGPKWQTELTLEPSATSAKGSETRFTSPTTSVTVEDSHGANFSETAQYERNSSQSPSFTRDSEMNPAWTRKDTSTLTSSVLPATASSFNGITTTEDNMVTGSGQISQDSHTVPLNPSLRMRTTTLTNTLGPVQPGTDRIFIVDEQLPVFKVEAINVTYRMQLNMALSALCDQPDLCQALLLQEVVSFYKAVPGFDRIELQNITLDRTLEYRVHLRVESGSAMSDLLELALSDPTWLFGGSHLPEDSLTSRVRSVAMAEDHADPCTDWLSCPLGFQCLAARSLGARCHSPCHGGFCHNRGICVHRKEQEPECQCPVGRDFWYMGQTCDYRMTHQRLTAIACAIVLFIIACAAAVVYILVRRFQTQILQQKLAQTQSSYRRFSRFDDVPTHFWCPSQTWLTASGSLNSLDNPAFSSSEEVFPLQALGSCVCGCQEGAQKCVQTSPMQPPAGDPPRNDPSLRRRFP</sequence>
<feature type="compositionally biased region" description="Polar residues" evidence="2">
    <location>
        <begin position="783"/>
        <end position="805"/>
    </location>
</feature>
<feature type="region of interest" description="Disordered" evidence="2">
    <location>
        <begin position="716"/>
        <end position="805"/>
    </location>
</feature>
<feature type="region of interest" description="Disordered" evidence="2">
    <location>
        <begin position="1126"/>
        <end position="1242"/>
    </location>
</feature>
<gene>
    <name evidence="6" type="primary">LOC100493268</name>
</gene>
<dbReference type="GeneTree" id="ENSGT00960000187431"/>
<feature type="transmembrane region" description="Helical" evidence="3">
    <location>
        <begin position="1501"/>
        <end position="1524"/>
    </location>
</feature>
<organism evidence="6">
    <name type="scientific">Xenopus tropicalis</name>
    <name type="common">Western clawed frog</name>
    <name type="synonym">Silurana tropicalis</name>
    <dbReference type="NCBI Taxonomy" id="8364"/>
    <lineage>
        <taxon>Eukaryota</taxon>
        <taxon>Metazoa</taxon>
        <taxon>Chordata</taxon>
        <taxon>Craniata</taxon>
        <taxon>Vertebrata</taxon>
        <taxon>Euteleostomi</taxon>
        <taxon>Amphibia</taxon>
        <taxon>Batrachia</taxon>
        <taxon>Anura</taxon>
        <taxon>Pipoidea</taxon>
        <taxon>Pipidae</taxon>
        <taxon>Xenopodinae</taxon>
        <taxon>Xenopus</taxon>
        <taxon>Silurana</taxon>
    </lineage>
</organism>
<feature type="chain" id="PRO_5031351996" evidence="4">
    <location>
        <begin position="17"/>
        <end position="1629"/>
    </location>
</feature>
<feature type="compositionally biased region" description="Low complexity" evidence="2">
    <location>
        <begin position="716"/>
        <end position="728"/>
    </location>
</feature>
<keyword evidence="4" id="KW-0732">Signal</keyword>
<feature type="region of interest" description="Disordered" evidence="2">
    <location>
        <begin position="16"/>
        <end position="55"/>
    </location>
</feature>
<reference evidence="6" key="1">
    <citation type="journal article" date="2010" name="Science">
        <title>The genome of the Western clawed frog Xenopus tropicalis.</title>
        <authorList>
            <person name="Hellsten U."/>
            <person name="Harland R.M."/>
            <person name="Gilchrist M.J."/>
            <person name="Hendrix D."/>
            <person name="Jurka J."/>
            <person name="Kapitonov V."/>
            <person name="Ovcharenko I."/>
            <person name="Putnam N.H."/>
            <person name="Shu S."/>
            <person name="Taher L."/>
            <person name="Blitz I.L."/>
            <person name="Blumberg B."/>
            <person name="Dichmann D.S."/>
            <person name="Dubchak I."/>
            <person name="Amaya E."/>
            <person name="Detter J.C."/>
            <person name="Fletcher R."/>
            <person name="Gerhard D.S."/>
            <person name="Goodstein D."/>
            <person name="Graves T."/>
            <person name="Grigoriev I.V."/>
            <person name="Grimwood J."/>
            <person name="Kawashima T."/>
            <person name="Lindquist E."/>
            <person name="Lucas S.M."/>
            <person name="Mead P.E."/>
            <person name="Mitros T."/>
            <person name="Ogino H."/>
            <person name="Ohta Y."/>
            <person name="Poliakov A.V."/>
            <person name="Pollet N."/>
            <person name="Robert J."/>
            <person name="Salamov A."/>
            <person name="Sater A.K."/>
            <person name="Schmutz J."/>
            <person name="Terry A."/>
            <person name="Vize P.D."/>
            <person name="Warren W.C."/>
            <person name="Wells D."/>
            <person name="Wills A."/>
            <person name="Wilson R.K."/>
            <person name="Zimmerman L.B."/>
            <person name="Zorn A.M."/>
            <person name="Grainger R."/>
            <person name="Grammer T."/>
            <person name="Khokha M.K."/>
            <person name="Richardson P.M."/>
            <person name="Rokhsar D.S."/>
        </authorList>
    </citation>
    <scope>NUCLEOTIDE SEQUENCE [LARGE SCALE GENOMIC DNA]</scope>
    <source>
        <strain evidence="6">Nigerian</strain>
    </source>
</reference>
<feature type="compositionally biased region" description="Polar residues" evidence="2">
    <location>
        <begin position="1254"/>
        <end position="1280"/>
    </location>
</feature>
<name>A0A803JTM7_XENTR</name>
<proteinExistence type="predicted"/>
<protein>
    <submittedName>
        <fullName evidence="6">Mucin-12</fullName>
    </submittedName>
</protein>
<evidence type="ECO:0000256" key="4">
    <source>
        <dbReference type="SAM" id="SignalP"/>
    </source>
</evidence>
<feature type="compositionally biased region" description="Basic and acidic residues" evidence="2">
    <location>
        <begin position="17"/>
        <end position="38"/>
    </location>
</feature>
<feature type="compositionally biased region" description="Polar residues" evidence="2">
    <location>
        <begin position="757"/>
        <end position="771"/>
    </location>
</feature>
<dbReference type="Bgee" id="ENSXETG00000039275">
    <property type="expression patterns" value="Expressed in brain and 8 other cell types or tissues"/>
</dbReference>
<feature type="region of interest" description="Disordered" evidence="2">
    <location>
        <begin position="100"/>
        <end position="126"/>
    </location>
</feature>
<keyword evidence="3" id="KW-0472">Membrane</keyword>
<evidence type="ECO:0000256" key="1">
    <source>
        <dbReference type="PROSITE-ProRule" id="PRU00076"/>
    </source>
</evidence>
<feature type="region of interest" description="Disordered" evidence="2">
    <location>
        <begin position="817"/>
        <end position="838"/>
    </location>
</feature>
<feature type="region of interest" description="Disordered" evidence="2">
    <location>
        <begin position="1606"/>
        <end position="1629"/>
    </location>
</feature>
<feature type="compositionally biased region" description="Polar residues" evidence="2">
    <location>
        <begin position="875"/>
        <end position="886"/>
    </location>
</feature>
<evidence type="ECO:0000256" key="3">
    <source>
        <dbReference type="SAM" id="Phobius"/>
    </source>
</evidence>
<evidence type="ECO:0000259" key="5">
    <source>
        <dbReference type="PROSITE" id="PS50026"/>
    </source>
</evidence>